<dbReference type="GO" id="GO:0042981">
    <property type="term" value="P:regulation of apoptotic process"/>
    <property type="evidence" value="ECO:0007669"/>
    <property type="project" value="TreeGrafter"/>
</dbReference>
<protein>
    <recommendedName>
        <fullName evidence="27">Ubiquitin-conjugating enzyme E2 J2</fullName>
        <ecNumber evidence="6">2.3.2.23</ecNumber>
        <ecNumber evidence="7">2.7.11.1</ecNumber>
    </recommendedName>
</protein>
<comment type="catalytic activity">
    <reaction evidence="24">
        <text>L-threonyl-[protein] + ATP = O-phospho-L-threonyl-[protein] + ADP + H(+)</text>
        <dbReference type="Rhea" id="RHEA:46608"/>
        <dbReference type="Rhea" id="RHEA-COMP:11060"/>
        <dbReference type="Rhea" id="RHEA-COMP:11605"/>
        <dbReference type="ChEBI" id="CHEBI:15378"/>
        <dbReference type="ChEBI" id="CHEBI:30013"/>
        <dbReference type="ChEBI" id="CHEBI:30616"/>
        <dbReference type="ChEBI" id="CHEBI:61977"/>
        <dbReference type="ChEBI" id="CHEBI:456216"/>
        <dbReference type="EC" id="2.7.11.1"/>
    </reaction>
</comment>
<evidence type="ECO:0000313" key="31">
    <source>
        <dbReference type="EMBL" id="KAK6639893.1"/>
    </source>
</evidence>
<reference evidence="31 32" key="1">
    <citation type="submission" date="2023-10" db="EMBL/GenBank/DDBJ databases">
        <title>Genomes of two closely related lineages of the louse Polyplax serrata with different host specificities.</title>
        <authorList>
            <person name="Martinu J."/>
            <person name="Tarabai H."/>
            <person name="Stefka J."/>
            <person name="Hypsa V."/>
        </authorList>
    </citation>
    <scope>NUCLEOTIDE SEQUENCE [LARGE SCALE GENOMIC DNA]</scope>
    <source>
        <strain evidence="31">HR10_N</strain>
    </source>
</reference>
<dbReference type="GO" id="GO:0004674">
    <property type="term" value="F:protein serine/threonine kinase activity"/>
    <property type="evidence" value="ECO:0007669"/>
    <property type="project" value="UniProtKB-KW"/>
</dbReference>
<dbReference type="InterPro" id="IPR051511">
    <property type="entry name" value="MitoQC_Scaffold_Kinases"/>
</dbReference>
<keyword evidence="15" id="KW-1000">Mitochondrion outer membrane</keyword>
<keyword evidence="8" id="KW-0723">Serine/threonine-protein kinase</keyword>
<evidence type="ECO:0000256" key="17">
    <source>
        <dbReference type="ARBA" id="ARBA00022824"/>
    </source>
</evidence>
<keyword evidence="11" id="KW-0479">Metal-binding</keyword>
<evidence type="ECO:0000256" key="9">
    <source>
        <dbReference type="ARBA" id="ARBA00022679"/>
    </source>
</evidence>
<dbReference type="PROSITE" id="PS50127">
    <property type="entry name" value="UBC_2"/>
    <property type="match status" value="1"/>
</dbReference>
<dbReference type="PANTHER" id="PTHR22972:SF7">
    <property type="entry name" value="SERINE_THREONINE-PROTEIN KINASE PINK1, MITOCHONDRIAL"/>
    <property type="match status" value="1"/>
</dbReference>
<keyword evidence="10" id="KW-0812">Transmembrane</keyword>
<dbReference type="PROSITE" id="PS00108">
    <property type="entry name" value="PROTEIN_KINASE_ST"/>
    <property type="match status" value="1"/>
</dbReference>
<dbReference type="Proteomes" id="UP001372834">
    <property type="component" value="Unassembled WGS sequence"/>
</dbReference>
<dbReference type="Gene3D" id="1.10.510.10">
    <property type="entry name" value="Transferase(Phosphotransferase) domain 1"/>
    <property type="match status" value="1"/>
</dbReference>
<keyword evidence="19" id="KW-0460">Magnesium</keyword>
<name>A0AAN8PN48_POLSC</name>
<evidence type="ECO:0000256" key="3">
    <source>
        <dbReference type="ARBA" id="ARBA00004514"/>
    </source>
</evidence>
<proteinExistence type="predicted"/>
<evidence type="ECO:0000256" key="26">
    <source>
        <dbReference type="ARBA" id="ARBA00054775"/>
    </source>
</evidence>
<dbReference type="GO" id="GO:0005743">
    <property type="term" value="C:mitochondrial inner membrane"/>
    <property type="evidence" value="ECO:0007669"/>
    <property type="project" value="UniProtKB-SubCell"/>
</dbReference>
<dbReference type="PROSITE" id="PS50011">
    <property type="entry name" value="PROTEIN_KINASE_DOM"/>
    <property type="match status" value="1"/>
</dbReference>
<evidence type="ECO:0000256" key="22">
    <source>
        <dbReference type="ARBA" id="ARBA00023128"/>
    </source>
</evidence>
<comment type="function">
    <text evidence="26">Catalyzes the covalent attachment of ubiquitin to other proteins. Seems to function in the selective degradation of misfolded membrane proteins from the endoplasmic reticulum (ERAD). In cooperation with the GATOR2 complex, catalyzes 'Lys-6'-linked ubiquitination of NPRL2.</text>
</comment>
<comment type="subcellular location">
    <subcellularLocation>
        <location evidence="3">Cytoplasm</location>
        <location evidence="3">Cytosol</location>
    </subcellularLocation>
    <subcellularLocation>
        <location evidence="5">Endoplasmic reticulum membrane</location>
    </subcellularLocation>
    <subcellularLocation>
        <location evidence="2">Mitochondrion inner membrane</location>
        <topology evidence="2">Single-pass membrane protein</topology>
    </subcellularLocation>
    <subcellularLocation>
        <location evidence="4">Mitochondrion outer membrane</location>
        <topology evidence="4">Single-pass membrane protein</topology>
    </subcellularLocation>
</comment>
<evidence type="ECO:0000256" key="2">
    <source>
        <dbReference type="ARBA" id="ARBA00004434"/>
    </source>
</evidence>
<dbReference type="InterPro" id="IPR008271">
    <property type="entry name" value="Ser/Thr_kinase_AS"/>
</dbReference>
<comment type="catalytic activity">
    <reaction evidence="25">
        <text>L-seryl-[protein] + ATP = O-phospho-L-seryl-[protein] + ADP + H(+)</text>
        <dbReference type="Rhea" id="RHEA:17989"/>
        <dbReference type="Rhea" id="RHEA-COMP:9863"/>
        <dbReference type="Rhea" id="RHEA-COMP:11604"/>
        <dbReference type="ChEBI" id="CHEBI:15378"/>
        <dbReference type="ChEBI" id="CHEBI:29999"/>
        <dbReference type="ChEBI" id="CHEBI:30616"/>
        <dbReference type="ChEBI" id="CHEBI:83421"/>
        <dbReference type="ChEBI" id="CHEBI:456216"/>
        <dbReference type="EC" id="2.7.11.1"/>
    </reaction>
</comment>
<evidence type="ECO:0000256" key="27">
    <source>
        <dbReference type="ARBA" id="ARBA00073320"/>
    </source>
</evidence>
<evidence type="ECO:0000256" key="7">
    <source>
        <dbReference type="ARBA" id="ARBA00012513"/>
    </source>
</evidence>
<evidence type="ECO:0000256" key="24">
    <source>
        <dbReference type="ARBA" id="ARBA00047899"/>
    </source>
</evidence>
<dbReference type="EMBL" id="JAWJWE010000003">
    <property type="protein sequence ID" value="KAK6639893.1"/>
    <property type="molecule type" value="Genomic_DNA"/>
</dbReference>
<dbReference type="PANTHER" id="PTHR22972">
    <property type="entry name" value="SERINE/THREONINE PROTEIN KINASE"/>
    <property type="match status" value="1"/>
</dbReference>
<dbReference type="Pfam" id="PF00179">
    <property type="entry name" value="UQ_con"/>
    <property type="match status" value="1"/>
</dbReference>
<evidence type="ECO:0000256" key="5">
    <source>
        <dbReference type="ARBA" id="ARBA00004586"/>
    </source>
</evidence>
<dbReference type="GO" id="GO:0005524">
    <property type="term" value="F:ATP binding"/>
    <property type="evidence" value="ECO:0007669"/>
    <property type="project" value="UniProtKB-KW"/>
</dbReference>
<evidence type="ECO:0000256" key="28">
    <source>
        <dbReference type="SAM" id="MobiDB-lite"/>
    </source>
</evidence>
<dbReference type="GO" id="GO:0005829">
    <property type="term" value="C:cytosol"/>
    <property type="evidence" value="ECO:0007669"/>
    <property type="project" value="UniProtKB-SubCell"/>
</dbReference>
<dbReference type="SUPFAM" id="SSF54495">
    <property type="entry name" value="UBC-like"/>
    <property type="match status" value="1"/>
</dbReference>
<evidence type="ECO:0000256" key="10">
    <source>
        <dbReference type="ARBA" id="ARBA00022692"/>
    </source>
</evidence>
<dbReference type="FunFam" id="3.10.110.10:FF:000023">
    <property type="entry name" value="Ubiquitin-conjugating enzyme E2 J2"/>
    <property type="match status" value="1"/>
</dbReference>
<accession>A0AAN8PN48</accession>
<evidence type="ECO:0000256" key="15">
    <source>
        <dbReference type="ARBA" id="ARBA00022787"/>
    </source>
</evidence>
<dbReference type="InterPro" id="IPR000719">
    <property type="entry name" value="Prot_kinase_dom"/>
</dbReference>
<feature type="region of interest" description="Disordered" evidence="28">
    <location>
        <begin position="174"/>
        <end position="198"/>
    </location>
</feature>
<evidence type="ECO:0000256" key="19">
    <source>
        <dbReference type="ARBA" id="ARBA00022842"/>
    </source>
</evidence>
<comment type="cofactor">
    <cofactor evidence="1">
        <name>Mg(2+)</name>
        <dbReference type="ChEBI" id="CHEBI:18420"/>
    </cofactor>
</comment>
<dbReference type="GO" id="GO:0061631">
    <property type="term" value="F:ubiquitin conjugating enzyme activity"/>
    <property type="evidence" value="ECO:0007669"/>
    <property type="project" value="UniProtKB-EC"/>
</dbReference>
<evidence type="ECO:0000256" key="8">
    <source>
        <dbReference type="ARBA" id="ARBA00022527"/>
    </source>
</evidence>
<feature type="domain" description="UBC core" evidence="30">
    <location>
        <begin position="11"/>
        <end position="168"/>
    </location>
</feature>
<evidence type="ECO:0000256" key="18">
    <source>
        <dbReference type="ARBA" id="ARBA00022840"/>
    </source>
</evidence>
<evidence type="ECO:0000256" key="23">
    <source>
        <dbReference type="ARBA" id="ARBA00023136"/>
    </source>
</evidence>
<evidence type="ECO:0000256" key="12">
    <source>
        <dbReference type="ARBA" id="ARBA00022741"/>
    </source>
</evidence>
<keyword evidence="16" id="KW-0999">Mitochondrion inner membrane</keyword>
<evidence type="ECO:0000259" key="29">
    <source>
        <dbReference type="PROSITE" id="PS50011"/>
    </source>
</evidence>
<dbReference type="SMART" id="SM00212">
    <property type="entry name" value="UBCc"/>
    <property type="match status" value="1"/>
</dbReference>
<organism evidence="31 32">
    <name type="scientific">Polyplax serrata</name>
    <name type="common">Common mouse louse</name>
    <dbReference type="NCBI Taxonomy" id="468196"/>
    <lineage>
        <taxon>Eukaryota</taxon>
        <taxon>Metazoa</taxon>
        <taxon>Ecdysozoa</taxon>
        <taxon>Arthropoda</taxon>
        <taxon>Hexapoda</taxon>
        <taxon>Insecta</taxon>
        <taxon>Pterygota</taxon>
        <taxon>Neoptera</taxon>
        <taxon>Paraneoptera</taxon>
        <taxon>Psocodea</taxon>
        <taxon>Troctomorpha</taxon>
        <taxon>Phthiraptera</taxon>
        <taxon>Anoplura</taxon>
        <taxon>Polyplacidae</taxon>
        <taxon>Polyplax</taxon>
    </lineage>
</organism>
<dbReference type="InterPro" id="IPR000608">
    <property type="entry name" value="UBC"/>
</dbReference>
<evidence type="ECO:0000256" key="6">
    <source>
        <dbReference type="ARBA" id="ARBA00012486"/>
    </source>
</evidence>
<sequence length="812" mass="91815">MSHQCKIKCNSASSRLRHDYIRIKKDPVPYVVAEPLPSNILEWHYVIAGPEDTPYEGGYYHGKLIFPREFPYKPPSIYMITPNGRFMTNTKLCLSISDYHPDTWNPAWSVSTILTGLLSFMIEDTKTLGSTESSTYEKKQLAYQSLKFNLENKIFQELFPDLCKLMTTTLEDRKAAQQGKEEKETLNGGGGPQFHGPEIGNEEGPLLSTLANIAVVVGFAAFTCAVNHLLQLTIRSEAMSLLAYTNLLIQNGRIFRLYQKTNIRKYIRKIFKLDLKSTASEPSVDRRIFLNSGLSSVKNVVQFHARKLLINNVLQRVTPTLNNDLRRKATRRLFYGDSAPLFALIGVSLASGNGLLTKDDELEGICWEIREAVSKLQWNGLEEVDHIGNNVPTSLEDLELGQPIAKGCNAVVYSAKLRKSADVQNEDYPLAVKMMFNYDVESNSTAILKAMYRETVPARYYFVNPNVFNSDSSADIKIRLPPHQNIVQMYSAFSDRVPDLPKNRQLYPEALPTRINPEGSGRNMSLFLVMRRYDCSLKEYLRDKSPNCRSSVLLLTQILEAVTHMTTHNVCHRDLKSDNILVDLSEGDAYPLLVITDFGCCLCDQQNGLVVPYRSQDQDKGGNRALMAPEIAGAKPGPFAYLNYKKSDVWAVGAIAYELFNMENPYYDKTTRITSTNYKEEDLPELPETVPHIIRQLVSNLLSKSPSKRLESDVAATIAQLYLWAPSSWLKGAYSLPNSNEIMQWLLCMSTKVLCEGRFSSSATANGTESYTVQLKGRRSLPEYELIASFLKRVKLSAVRRSLKWIQELYLY</sequence>
<keyword evidence="21" id="KW-1133">Transmembrane helix</keyword>
<keyword evidence="17" id="KW-0256">Endoplasmic reticulum</keyword>
<keyword evidence="22" id="KW-0496">Mitochondrion</keyword>
<evidence type="ECO:0000256" key="16">
    <source>
        <dbReference type="ARBA" id="ARBA00022792"/>
    </source>
</evidence>
<dbReference type="Pfam" id="PF00069">
    <property type="entry name" value="Pkinase"/>
    <property type="match status" value="1"/>
</dbReference>
<evidence type="ECO:0000256" key="25">
    <source>
        <dbReference type="ARBA" id="ARBA00048679"/>
    </source>
</evidence>
<dbReference type="AlphaFoldDB" id="A0AAN8PN48"/>
<evidence type="ECO:0000256" key="1">
    <source>
        <dbReference type="ARBA" id="ARBA00001946"/>
    </source>
</evidence>
<dbReference type="GO" id="GO:0090141">
    <property type="term" value="P:positive regulation of mitochondrial fission"/>
    <property type="evidence" value="ECO:0007669"/>
    <property type="project" value="TreeGrafter"/>
</dbReference>
<dbReference type="InterPro" id="IPR016135">
    <property type="entry name" value="UBQ-conjugating_enzyme/RWD"/>
</dbReference>
<dbReference type="SMART" id="SM00220">
    <property type="entry name" value="S_TKc"/>
    <property type="match status" value="1"/>
</dbReference>
<evidence type="ECO:0000256" key="13">
    <source>
        <dbReference type="ARBA" id="ARBA00022777"/>
    </source>
</evidence>
<keyword evidence="20" id="KW-0809">Transit peptide</keyword>
<dbReference type="CDD" id="cd23799">
    <property type="entry name" value="UBCc_UBE2J"/>
    <property type="match status" value="1"/>
</dbReference>
<keyword evidence="23" id="KW-0472">Membrane</keyword>
<dbReference type="GO" id="GO:0000422">
    <property type="term" value="P:autophagy of mitochondrion"/>
    <property type="evidence" value="ECO:0007669"/>
    <property type="project" value="TreeGrafter"/>
</dbReference>
<keyword evidence="12" id="KW-0547">Nucleotide-binding</keyword>
<evidence type="ECO:0000256" key="21">
    <source>
        <dbReference type="ARBA" id="ARBA00022989"/>
    </source>
</evidence>
<evidence type="ECO:0000259" key="30">
    <source>
        <dbReference type="PROSITE" id="PS50127"/>
    </source>
</evidence>
<dbReference type="InterPro" id="IPR011009">
    <property type="entry name" value="Kinase-like_dom_sf"/>
</dbReference>
<evidence type="ECO:0000256" key="14">
    <source>
        <dbReference type="ARBA" id="ARBA00022786"/>
    </source>
</evidence>
<dbReference type="Gene3D" id="3.10.110.10">
    <property type="entry name" value="Ubiquitin Conjugating Enzyme"/>
    <property type="match status" value="1"/>
</dbReference>
<dbReference type="GO" id="GO:0005741">
    <property type="term" value="C:mitochondrial outer membrane"/>
    <property type="evidence" value="ECO:0007669"/>
    <property type="project" value="UniProtKB-SubCell"/>
</dbReference>
<dbReference type="EC" id="2.3.2.23" evidence="6"/>
<keyword evidence="18" id="KW-0067">ATP-binding</keyword>
<keyword evidence="14" id="KW-0833">Ubl conjugation pathway</keyword>
<feature type="domain" description="Protein kinase" evidence="29">
    <location>
        <begin position="398"/>
        <end position="723"/>
    </location>
</feature>
<gene>
    <name evidence="31" type="primary">PINK1</name>
    <name evidence="31" type="ORF">RUM43_008168</name>
</gene>
<dbReference type="GO" id="GO:0005789">
    <property type="term" value="C:endoplasmic reticulum membrane"/>
    <property type="evidence" value="ECO:0007669"/>
    <property type="project" value="UniProtKB-SubCell"/>
</dbReference>
<evidence type="ECO:0000256" key="20">
    <source>
        <dbReference type="ARBA" id="ARBA00022946"/>
    </source>
</evidence>
<dbReference type="EC" id="2.7.11.1" evidence="7"/>
<dbReference type="SUPFAM" id="SSF56112">
    <property type="entry name" value="Protein kinase-like (PK-like)"/>
    <property type="match status" value="1"/>
</dbReference>
<evidence type="ECO:0000313" key="32">
    <source>
        <dbReference type="Proteomes" id="UP001372834"/>
    </source>
</evidence>
<dbReference type="GO" id="GO:0046872">
    <property type="term" value="F:metal ion binding"/>
    <property type="evidence" value="ECO:0007669"/>
    <property type="project" value="UniProtKB-KW"/>
</dbReference>
<feature type="compositionally biased region" description="Basic and acidic residues" evidence="28">
    <location>
        <begin position="174"/>
        <end position="185"/>
    </location>
</feature>
<keyword evidence="13 31" id="KW-0418">Kinase</keyword>
<comment type="caution">
    <text evidence="31">The sequence shown here is derived from an EMBL/GenBank/DDBJ whole genome shotgun (WGS) entry which is preliminary data.</text>
</comment>
<evidence type="ECO:0000256" key="4">
    <source>
        <dbReference type="ARBA" id="ARBA00004572"/>
    </source>
</evidence>
<evidence type="ECO:0000256" key="11">
    <source>
        <dbReference type="ARBA" id="ARBA00022723"/>
    </source>
</evidence>
<keyword evidence="9" id="KW-0808">Transferase</keyword>